<feature type="region of interest" description="Disordered" evidence="1">
    <location>
        <begin position="1"/>
        <end position="49"/>
    </location>
</feature>
<feature type="transmembrane region" description="Helical" evidence="2">
    <location>
        <begin position="98"/>
        <end position="119"/>
    </location>
</feature>
<protein>
    <submittedName>
        <fullName evidence="4">Membrane-flanked domain</fullName>
    </submittedName>
</protein>
<gene>
    <name evidence="4" type="ORF">FM114_14740</name>
</gene>
<dbReference type="AlphaFoldDB" id="A0A1R4KID6"/>
<evidence type="ECO:0000256" key="1">
    <source>
        <dbReference type="SAM" id="MobiDB-lite"/>
    </source>
</evidence>
<sequence>MTETPDFVGPEASTGSADTVETSTRSASVVGDAAPEAQPPHPEPAEGQPVETVMERPHPATPIIKGWMALVGLVFVMGRDVLENLDNRGEAFSVRNLGFVGGALGLYVLVTGIFGFFSWRFTRFVIDDRQVRIEHNFIQHNSDKVPFTKIQSVDVVQPFAARLLGLAQLRIDVGSGAGKTIEYLGRARAYQMRDYLISRAHGQQVTVQESVARRATSNALHDLAADERVLLRVPVQRLVLAAVLSSGFLVTLVLSLLTLGGLTWFRQFGGMVGLIPLVTGLFGIISRDVVKQWNYSLVRSGQALKVSRGMTSLVSQTLPTNRIQGLQIVQHQAWRPFGLYRVKMDVLGYGSGDADEGASDILLPAGTWPEVELAIDAVWPGFRLADIELHGVDRKVRKLHPFIWKSYRWGRNDDVMVATNGGFVLETKIVHHARVQSVHLMAGPIQRRMGLADMKLDTTAGLLSTCHLFELDEQLARRLVLEEMDICRESRRRDAERTALDALPAPVVGVRVEN</sequence>
<feature type="compositionally biased region" description="Polar residues" evidence="1">
    <location>
        <begin position="13"/>
        <end position="27"/>
    </location>
</feature>
<accession>A0A1R4KID6</accession>
<keyword evidence="2" id="KW-1133">Transmembrane helix</keyword>
<dbReference type="STRING" id="1255658.FM114_14740"/>
<keyword evidence="2" id="KW-0472">Membrane</keyword>
<dbReference type="PANTHER" id="PTHR34473:SF2">
    <property type="entry name" value="UPF0699 TRANSMEMBRANE PROTEIN YDBT"/>
    <property type="match status" value="1"/>
</dbReference>
<feature type="domain" description="YdbS-like PH" evidence="3">
    <location>
        <begin position="404"/>
        <end position="461"/>
    </location>
</feature>
<feature type="domain" description="YdbS-like PH" evidence="3">
    <location>
        <begin position="119"/>
        <end position="196"/>
    </location>
</feature>
<dbReference type="OrthoDB" id="3190163at2"/>
<keyword evidence="2" id="KW-0812">Transmembrane</keyword>
<name>A0A1R4KID6_9ACTN</name>
<evidence type="ECO:0000313" key="4">
    <source>
        <dbReference type="EMBL" id="SJN44012.1"/>
    </source>
</evidence>
<feature type="transmembrane region" description="Helical" evidence="2">
    <location>
        <begin position="62"/>
        <end position="78"/>
    </location>
</feature>
<dbReference type="PANTHER" id="PTHR34473">
    <property type="entry name" value="UPF0699 TRANSMEMBRANE PROTEIN YDBS"/>
    <property type="match status" value="1"/>
</dbReference>
<organism evidence="4 5">
    <name type="scientific">Luteococcus japonicus LSP_Lj1</name>
    <dbReference type="NCBI Taxonomy" id="1255658"/>
    <lineage>
        <taxon>Bacteria</taxon>
        <taxon>Bacillati</taxon>
        <taxon>Actinomycetota</taxon>
        <taxon>Actinomycetes</taxon>
        <taxon>Propionibacteriales</taxon>
        <taxon>Propionibacteriaceae</taxon>
        <taxon>Luteococcus</taxon>
    </lineage>
</organism>
<evidence type="ECO:0000313" key="5">
    <source>
        <dbReference type="Proteomes" id="UP000188342"/>
    </source>
</evidence>
<dbReference type="InterPro" id="IPR005182">
    <property type="entry name" value="YdbS-like_PH"/>
</dbReference>
<feature type="transmembrane region" description="Helical" evidence="2">
    <location>
        <begin position="238"/>
        <end position="258"/>
    </location>
</feature>
<dbReference type="EMBL" id="FUKQ01000056">
    <property type="protein sequence ID" value="SJN44012.1"/>
    <property type="molecule type" value="Genomic_DNA"/>
</dbReference>
<evidence type="ECO:0000256" key="2">
    <source>
        <dbReference type="SAM" id="Phobius"/>
    </source>
</evidence>
<reference evidence="4 5" key="1">
    <citation type="submission" date="2017-02" db="EMBL/GenBank/DDBJ databases">
        <authorList>
            <person name="Peterson S.W."/>
        </authorList>
    </citation>
    <scope>NUCLEOTIDE SEQUENCE [LARGE SCALE GENOMIC DNA]</scope>
    <source>
        <strain evidence="4 5">LSP_Lj1</strain>
    </source>
</reference>
<feature type="transmembrane region" description="Helical" evidence="2">
    <location>
        <begin position="264"/>
        <end position="285"/>
    </location>
</feature>
<dbReference type="RefSeq" id="WP_094765905.1">
    <property type="nucleotide sequence ID" value="NZ_FUKQ01000056.1"/>
</dbReference>
<dbReference type="Proteomes" id="UP000188342">
    <property type="component" value="Unassembled WGS sequence"/>
</dbReference>
<dbReference type="InterPro" id="IPR014529">
    <property type="entry name" value="UCP026631"/>
</dbReference>
<proteinExistence type="predicted"/>
<dbReference type="PIRSF" id="PIRSF026631">
    <property type="entry name" value="UCP026631"/>
    <property type="match status" value="1"/>
</dbReference>
<dbReference type="Pfam" id="PF03703">
    <property type="entry name" value="bPH_2"/>
    <property type="match status" value="2"/>
</dbReference>
<keyword evidence="5" id="KW-1185">Reference proteome</keyword>
<evidence type="ECO:0000259" key="3">
    <source>
        <dbReference type="Pfam" id="PF03703"/>
    </source>
</evidence>